<evidence type="ECO:0000313" key="2">
    <source>
        <dbReference type="Proteomes" id="UP001500767"/>
    </source>
</evidence>
<gene>
    <name evidence="1" type="ORF">GCM10022197_18100</name>
</gene>
<keyword evidence="2" id="KW-1185">Reference proteome</keyword>
<dbReference type="EMBL" id="BAAAYR010000001">
    <property type="protein sequence ID" value="GAA3562855.1"/>
    <property type="molecule type" value="Genomic_DNA"/>
</dbReference>
<dbReference type="Proteomes" id="UP001500767">
    <property type="component" value="Unassembled WGS sequence"/>
</dbReference>
<evidence type="ECO:0000313" key="1">
    <source>
        <dbReference type="EMBL" id="GAA3562855.1"/>
    </source>
</evidence>
<name>A0ABP6XC33_9ACTN</name>
<dbReference type="RefSeq" id="WP_204911292.1">
    <property type="nucleotide sequence ID" value="NZ_BAAAYR010000001.1"/>
</dbReference>
<comment type="caution">
    <text evidence="1">The sequence shown here is derived from an EMBL/GenBank/DDBJ whole genome shotgun (WGS) entry which is preliminary data.</text>
</comment>
<organism evidence="1 2">
    <name type="scientific">Microlunatus spumicola</name>
    <dbReference type="NCBI Taxonomy" id="81499"/>
    <lineage>
        <taxon>Bacteria</taxon>
        <taxon>Bacillati</taxon>
        <taxon>Actinomycetota</taxon>
        <taxon>Actinomycetes</taxon>
        <taxon>Propionibacteriales</taxon>
        <taxon>Propionibacteriaceae</taxon>
        <taxon>Microlunatus</taxon>
    </lineage>
</organism>
<accession>A0ABP6XC33</accession>
<proteinExistence type="predicted"/>
<protein>
    <submittedName>
        <fullName evidence="1">Uncharacterized protein</fullName>
    </submittedName>
</protein>
<reference evidence="2" key="1">
    <citation type="journal article" date="2019" name="Int. J. Syst. Evol. Microbiol.">
        <title>The Global Catalogue of Microorganisms (GCM) 10K type strain sequencing project: providing services to taxonomists for standard genome sequencing and annotation.</title>
        <authorList>
            <consortium name="The Broad Institute Genomics Platform"/>
            <consortium name="The Broad Institute Genome Sequencing Center for Infectious Disease"/>
            <person name="Wu L."/>
            <person name="Ma J."/>
        </authorList>
    </citation>
    <scope>NUCLEOTIDE SEQUENCE [LARGE SCALE GENOMIC DNA]</scope>
    <source>
        <strain evidence="2">JCM 16540</strain>
    </source>
</reference>
<sequence length="142" mass="15248">MVNVTVTFDPDDAADLSRARAVLDRLSAASDAETTDPEAIHQKVIALLRGYGHNRVEYIRAVAKAAPGRAPYEDLVAIVGSSKALGGTHSSIERAWRAKGMPGPFIETDDSGDASMDMRLADIVLYALHEVDEPDPLAAARY</sequence>